<keyword evidence="6" id="KW-0472">Membrane</keyword>
<dbReference type="GO" id="GO:0005886">
    <property type="term" value="C:plasma membrane"/>
    <property type="evidence" value="ECO:0007669"/>
    <property type="project" value="UniProtKB-SubCell"/>
</dbReference>
<keyword evidence="7" id="KW-0813">Transport</keyword>
<name>A0A2S7WMS2_9FLAO</name>
<dbReference type="Pfam" id="PF02472">
    <property type="entry name" value="ExbD"/>
    <property type="match status" value="1"/>
</dbReference>
<keyword evidence="7" id="KW-0653">Protein transport</keyword>
<dbReference type="AlphaFoldDB" id="A0A2S7WMS2"/>
<dbReference type="PANTHER" id="PTHR30558:SF3">
    <property type="entry name" value="BIOPOLYMER TRANSPORT PROTEIN EXBD-RELATED"/>
    <property type="match status" value="1"/>
</dbReference>
<dbReference type="EMBL" id="MSCN01000001">
    <property type="protein sequence ID" value="PQJ78915.1"/>
    <property type="molecule type" value="Genomic_DNA"/>
</dbReference>
<keyword evidence="5" id="KW-1133">Transmembrane helix</keyword>
<comment type="caution">
    <text evidence="8">The sequence shown here is derived from an EMBL/GenBank/DDBJ whole genome shotgun (WGS) entry which is preliminary data.</text>
</comment>
<dbReference type="GO" id="GO:0022857">
    <property type="term" value="F:transmembrane transporter activity"/>
    <property type="evidence" value="ECO:0007669"/>
    <property type="project" value="InterPro"/>
</dbReference>
<dbReference type="InterPro" id="IPR003400">
    <property type="entry name" value="ExbD"/>
</dbReference>
<comment type="similarity">
    <text evidence="2 7">Belongs to the ExbD/TolR family.</text>
</comment>
<evidence type="ECO:0000256" key="3">
    <source>
        <dbReference type="ARBA" id="ARBA00022475"/>
    </source>
</evidence>
<keyword evidence="3" id="KW-1003">Cell membrane</keyword>
<evidence type="ECO:0000256" key="5">
    <source>
        <dbReference type="ARBA" id="ARBA00022989"/>
    </source>
</evidence>
<sequence>MSRKESPEINAGSMADIAFLLLIFFLVTTTMNVESGILRKIPKKDKISSTLIIHDRNILEVYINSKNKIMVDKNEISLENLTELAIDFIDNGGGLDQNKNNCDWCEGEKLATLSDHPSKAFISLKTDRNTSYKTYISTIDNINASYTHLRNKIAVKLFQQNYSSLLDDFKKSNFKDKILENKIKIVRDKYPLLLSDDELK</sequence>
<dbReference type="GO" id="GO:0015031">
    <property type="term" value="P:protein transport"/>
    <property type="evidence" value="ECO:0007669"/>
    <property type="project" value="UniProtKB-KW"/>
</dbReference>
<organism evidence="8 9">
    <name type="scientific">Polaribacter porphyrae</name>
    <dbReference type="NCBI Taxonomy" id="1137780"/>
    <lineage>
        <taxon>Bacteria</taxon>
        <taxon>Pseudomonadati</taxon>
        <taxon>Bacteroidota</taxon>
        <taxon>Flavobacteriia</taxon>
        <taxon>Flavobacteriales</taxon>
        <taxon>Flavobacteriaceae</taxon>
    </lineage>
</organism>
<keyword evidence="9" id="KW-1185">Reference proteome</keyword>
<gene>
    <name evidence="8" type="ORF">BTO18_06845</name>
</gene>
<evidence type="ECO:0000256" key="1">
    <source>
        <dbReference type="ARBA" id="ARBA00004162"/>
    </source>
</evidence>
<dbReference type="Proteomes" id="UP000238882">
    <property type="component" value="Unassembled WGS sequence"/>
</dbReference>
<dbReference type="OrthoDB" id="9801500at2"/>
<proteinExistence type="inferred from homology"/>
<evidence type="ECO:0000313" key="8">
    <source>
        <dbReference type="EMBL" id="PQJ78915.1"/>
    </source>
</evidence>
<evidence type="ECO:0008006" key="10">
    <source>
        <dbReference type="Google" id="ProtNLM"/>
    </source>
</evidence>
<evidence type="ECO:0000256" key="6">
    <source>
        <dbReference type="ARBA" id="ARBA00023136"/>
    </source>
</evidence>
<evidence type="ECO:0000256" key="7">
    <source>
        <dbReference type="RuleBase" id="RU003879"/>
    </source>
</evidence>
<dbReference type="RefSeq" id="WP_105015513.1">
    <property type="nucleotide sequence ID" value="NZ_MSCN01000001.1"/>
</dbReference>
<keyword evidence="4 7" id="KW-0812">Transmembrane</keyword>
<comment type="subcellular location">
    <subcellularLocation>
        <location evidence="1">Cell membrane</location>
        <topology evidence="1">Single-pass membrane protein</topology>
    </subcellularLocation>
    <subcellularLocation>
        <location evidence="7">Cell membrane</location>
        <topology evidence="7">Single-pass type II membrane protein</topology>
    </subcellularLocation>
</comment>
<reference evidence="8 9" key="1">
    <citation type="submission" date="2016-12" db="EMBL/GenBank/DDBJ databases">
        <title>Trade-off between light-utilization and light-protection in marine flavobacteria.</title>
        <authorList>
            <person name="Kumagai Y."/>
            <person name="Yoshizawa S."/>
            <person name="Kogure K."/>
            <person name="Iwasaki W."/>
        </authorList>
    </citation>
    <scope>NUCLEOTIDE SEQUENCE [LARGE SCALE GENOMIC DNA]</scope>
    <source>
        <strain evidence="8 9">NBRC 108759</strain>
    </source>
</reference>
<evidence type="ECO:0000313" key="9">
    <source>
        <dbReference type="Proteomes" id="UP000238882"/>
    </source>
</evidence>
<protein>
    <recommendedName>
        <fullName evidence="10">Biopolymer transporter ExbD</fullName>
    </recommendedName>
</protein>
<evidence type="ECO:0000256" key="2">
    <source>
        <dbReference type="ARBA" id="ARBA00005811"/>
    </source>
</evidence>
<accession>A0A2S7WMS2</accession>
<evidence type="ECO:0000256" key="4">
    <source>
        <dbReference type="ARBA" id="ARBA00022692"/>
    </source>
</evidence>
<dbReference type="PANTHER" id="PTHR30558">
    <property type="entry name" value="EXBD MEMBRANE COMPONENT OF PMF-DRIVEN MACROMOLECULE IMPORT SYSTEM"/>
    <property type="match status" value="1"/>
</dbReference>